<dbReference type="Gene3D" id="3.30.497.10">
    <property type="entry name" value="Antithrombin, subunit I, domain 2"/>
    <property type="match status" value="1"/>
</dbReference>
<reference evidence="3" key="2">
    <citation type="submission" date="2015-08" db="UniProtKB">
        <authorList>
            <consortium name="WormBaseParasite"/>
        </authorList>
    </citation>
    <scope>IDENTIFICATION</scope>
</reference>
<name>A0A0K0F4M5_STRVS</name>
<protein>
    <submittedName>
        <fullName evidence="3">SERPIN domain-containing protein</fullName>
    </submittedName>
</protein>
<reference evidence="2" key="1">
    <citation type="submission" date="2014-07" db="EMBL/GenBank/DDBJ databases">
        <authorList>
            <person name="Martin A.A"/>
            <person name="De Silva N."/>
        </authorList>
    </citation>
    <scope>NUCLEOTIDE SEQUENCE</scope>
</reference>
<dbReference type="Proteomes" id="UP000035680">
    <property type="component" value="Unassembled WGS sequence"/>
</dbReference>
<dbReference type="SUPFAM" id="SSF56574">
    <property type="entry name" value="Serpins"/>
    <property type="match status" value="1"/>
</dbReference>
<sequence>MSTYHDDILEAQANLAIDVLKQILTSKNVVVFSPYCLTLSMAMSYMGANEITESEFKKLLSPYTEKWDYYKVFKNSIDSILNFSSEWGKSLYCKWNIYQGDVILRSCLKMIFRII</sequence>
<dbReference type="InterPro" id="IPR036186">
    <property type="entry name" value="Serpin_sf"/>
</dbReference>
<dbReference type="AlphaFoldDB" id="A0A0K0F4M5"/>
<organism evidence="2 3">
    <name type="scientific">Strongyloides venezuelensis</name>
    <name type="common">Threadworm</name>
    <dbReference type="NCBI Taxonomy" id="75913"/>
    <lineage>
        <taxon>Eukaryota</taxon>
        <taxon>Metazoa</taxon>
        <taxon>Ecdysozoa</taxon>
        <taxon>Nematoda</taxon>
        <taxon>Chromadorea</taxon>
        <taxon>Rhabditida</taxon>
        <taxon>Tylenchina</taxon>
        <taxon>Panagrolaimomorpha</taxon>
        <taxon>Strongyloidoidea</taxon>
        <taxon>Strongyloididae</taxon>
        <taxon>Strongyloides</taxon>
    </lineage>
</organism>
<feature type="domain" description="Serpin" evidence="1">
    <location>
        <begin position="11"/>
        <end position="97"/>
    </location>
</feature>
<keyword evidence="2" id="KW-1185">Reference proteome</keyword>
<accession>A0A0K0F4M5</accession>
<dbReference type="WBParaSite" id="SVE_0376400.1">
    <property type="protein sequence ID" value="SVE_0376400.1"/>
    <property type="gene ID" value="SVE_0376400"/>
</dbReference>
<dbReference type="InterPro" id="IPR042178">
    <property type="entry name" value="Serpin_sf_1"/>
</dbReference>
<dbReference type="InterPro" id="IPR023796">
    <property type="entry name" value="Serpin_dom"/>
</dbReference>
<evidence type="ECO:0000259" key="1">
    <source>
        <dbReference type="Pfam" id="PF00079"/>
    </source>
</evidence>
<evidence type="ECO:0000313" key="3">
    <source>
        <dbReference type="WBParaSite" id="SVE_0376400.1"/>
    </source>
</evidence>
<dbReference type="Pfam" id="PF00079">
    <property type="entry name" value="Serpin"/>
    <property type="match status" value="1"/>
</dbReference>
<evidence type="ECO:0000313" key="2">
    <source>
        <dbReference type="Proteomes" id="UP000035680"/>
    </source>
</evidence>
<proteinExistence type="predicted"/>